<keyword evidence="1" id="KW-1133">Transmembrane helix</keyword>
<comment type="caution">
    <text evidence="2">The sequence shown here is derived from an EMBL/GenBank/DDBJ whole genome shotgun (WGS) entry which is preliminary data.</text>
</comment>
<accession>A0A318KIA5</accession>
<protein>
    <submittedName>
        <fullName evidence="2">Uncharacterized protein</fullName>
    </submittedName>
</protein>
<dbReference type="RefSeq" id="WP_255219247.1">
    <property type="nucleotide sequence ID" value="NZ_QJKF01000010.1"/>
</dbReference>
<name>A0A318KIA5_9NOCA</name>
<keyword evidence="3" id="KW-1185">Reference proteome</keyword>
<proteinExistence type="predicted"/>
<dbReference type="AlphaFoldDB" id="A0A318KIA5"/>
<organism evidence="2 3">
    <name type="scientific">Nocardia tenerifensis</name>
    <dbReference type="NCBI Taxonomy" id="228006"/>
    <lineage>
        <taxon>Bacteria</taxon>
        <taxon>Bacillati</taxon>
        <taxon>Actinomycetota</taxon>
        <taxon>Actinomycetes</taxon>
        <taxon>Mycobacteriales</taxon>
        <taxon>Nocardiaceae</taxon>
        <taxon>Nocardia</taxon>
    </lineage>
</organism>
<keyword evidence="1" id="KW-0812">Transmembrane</keyword>
<dbReference type="EMBL" id="QJKF01000010">
    <property type="protein sequence ID" value="PXX60397.1"/>
    <property type="molecule type" value="Genomic_DNA"/>
</dbReference>
<sequence length="40" mass="4262">MPNKSDKVSEKTSAATDLAAEVSIRCSGPLIILLLIILLH</sequence>
<reference evidence="2 3" key="1">
    <citation type="submission" date="2018-05" db="EMBL/GenBank/DDBJ databases">
        <title>Genomic Encyclopedia of Type Strains, Phase IV (KMG-IV): sequencing the most valuable type-strain genomes for metagenomic binning, comparative biology and taxonomic classification.</title>
        <authorList>
            <person name="Goeker M."/>
        </authorList>
    </citation>
    <scope>NUCLEOTIDE SEQUENCE [LARGE SCALE GENOMIC DNA]</scope>
    <source>
        <strain evidence="2 3">DSM 44704</strain>
    </source>
</reference>
<feature type="transmembrane region" description="Helical" evidence="1">
    <location>
        <begin position="22"/>
        <end position="39"/>
    </location>
</feature>
<dbReference type="Proteomes" id="UP000247569">
    <property type="component" value="Unassembled WGS sequence"/>
</dbReference>
<evidence type="ECO:0000256" key="1">
    <source>
        <dbReference type="SAM" id="Phobius"/>
    </source>
</evidence>
<keyword evidence="1" id="KW-0472">Membrane</keyword>
<evidence type="ECO:0000313" key="2">
    <source>
        <dbReference type="EMBL" id="PXX60397.1"/>
    </source>
</evidence>
<gene>
    <name evidence="2" type="ORF">DFR70_110239</name>
</gene>
<evidence type="ECO:0000313" key="3">
    <source>
        <dbReference type="Proteomes" id="UP000247569"/>
    </source>
</evidence>